<accession>A0A1W1W0A5</accession>
<sequence>MFIERLIAQGEPLLEYGMTPRQTLLQISDVANEKHGRFFENVMVIEVCCEREFEAAALPLQTWGELISQEGKKKRIVTFRPDVERGLGTPFIIVTGGIKKYPQGRYGVPVYPAYPGSINEISSSKDEALSFLRGRLRRTLHLPRKFTSEEELVLAELLREIALQVKRRMEEGISQGYALVVLTLPTPNGPYRYAGKIPMIGDPSYTLVGESILHKGQFIVAHLPTIANYFWASKMEEGAEKGRRERCSLCGVNEESVSVYSKAWSWLAPTWHAPLSEELKKGKDIDLAAAVGALCKKCYSSLIVGAGVFKEMSAELPITLTRELFVPVASAAGKEVARKSNKRPPGIWGCAMVIPLLDRSKDDGGEAFSEALKVLRQKQVRPNRGDRFLTSITGFEAVLPEDFSSDEYRLTMVYFSGQPDRGDIHLRAVIEDVLPSTISKLLEYMPQVAAEAIAVWRCLAAESGGDDRVPGYYESLFYLLTRAYGGCYLWSTLRSVLHKRPISWEAFVSGAAARMNGWVRMHSNKENEKQAFWNLKDEVTFYLAFRHFYNLYNRLLGGGGRVLSDWREMLKKVSTVPPVELSFNNVEELGFAAGYLVRLFSRWYWVATGAEKGGKDFIKHRIMAFGSALTPDMIWKKGLSRFQEYALKLNKLDQLMSDDFRRRAGVVESEYRRLRSQVASHKDEFIGAFWSGYMLALEGKQEKLQLYTVYIDRITSD</sequence>
<dbReference type="EMBL" id="LT838272">
    <property type="protein sequence ID" value="SMB98801.1"/>
    <property type="molecule type" value="Genomic_DNA"/>
</dbReference>
<evidence type="ECO:0000313" key="1">
    <source>
        <dbReference type="EMBL" id="SMB98801.1"/>
    </source>
</evidence>
<organism evidence="1 2">
    <name type="scientific">Thermanaeromonas toyohensis ToBE</name>
    <dbReference type="NCBI Taxonomy" id="698762"/>
    <lineage>
        <taxon>Bacteria</taxon>
        <taxon>Bacillati</taxon>
        <taxon>Bacillota</taxon>
        <taxon>Clostridia</taxon>
        <taxon>Neomoorellales</taxon>
        <taxon>Neomoorellaceae</taxon>
        <taxon>Thermanaeromonas</taxon>
    </lineage>
</organism>
<evidence type="ECO:0000313" key="2">
    <source>
        <dbReference type="Proteomes" id="UP000192569"/>
    </source>
</evidence>
<name>A0A1W1W0A5_9FIRM</name>
<gene>
    <name evidence="1" type="ORF">SAMN00808754_2551</name>
</gene>
<dbReference type="Pfam" id="PF09484">
    <property type="entry name" value="Cas_TM1802"/>
    <property type="match status" value="1"/>
</dbReference>
<dbReference type="OrthoDB" id="2676166at2"/>
<dbReference type="STRING" id="698762.SAMN00808754_2551"/>
<reference evidence="1 2" key="1">
    <citation type="submission" date="2017-04" db="EMBL/GenBank/DDBJ databases">
        <authorList>
            <person name="Afonso C.L."/>
            <person name="Miller P.J."/>
            <person name="Scott M.A."/>
            <person name="Spackman E."/>
            <person name="Goraichik I."/>
            <person name="Dimitrov K.M."/>
            <person name="Suarez D.L."/>
            <person name="Swayne D.E."/>
        </authorList>
    </citation>
    <scope>NUCLEOTIDE SEQUENCE [LARGE SCALE GENOMIC DNA]</scope>
    <source>
        <strain evidence="1 2">ToBE</strain>
    </source>
</reference>
<proteinExistence type="predicted"/>
<dbReference type="RefSeq" id="WP_084666178.1">
    <property type="nucleotide sequence ID" value="NZ_LT838272.1"/>
</dbReference>
<protein>
    <submittedName>
        <fullName evidence="1">CRISPR-associated protein TM1802 (Cas_TM1802)</fullName>
    </submittedName>
</protein>
<dbReference type="Proteomes" id="UP000192569">
    <property type="component" value="Chromosome I"/>
</dbReference>
<dbReference type="InterPro" id="IPR013389">
    <property type="entry name" value="CRISPR-assoc_prot_Cas8b"/>
</dbReference>
<dbReference type="AlphaFoldDB" id="A0A1W1W0A5"/>
<keyword evidence="2" id="KW-1185">Reference proteome</keyword>